<accession>A0A2H0KU79</accession>
<evidence type="ECO:0000313" key="6">
    <source>
        <dbReference type="EMBL" id="PIQ75657.1"/>
    </source>
</evidence>
<evidence type="ECO:0000256" key="2">
    <source>
        <dbReference type="ARBA" id="ARBA00022771"/>
    </source>
</evidence>
<keyword evidence="1" id="KW-0479">Metal-binding</keyword>
<feature type="domain" description="Zinc finger DksA/TraR C4-type" evidence="5">
    <location>
        <begin position="85"/>
        <end position="109"/>
    </location>
</feature>
<protein>
    <recommendedName>
        <fullName evidence="5">Zinc finger DksA/TraR C4-type domain-containing protein</fullName>
    </recommendedName>
</protein>
<reference evidence="6 7" key="1">
    <citation type="submission" date="2017-09" db="EMBL/GenBank/DDBJ databases">
        <title>Depth-based differentiation of microbial function through sediment-hosted aquifers and enrichment of novel symbionts in the deep terrestrial subsurface.</title>
        <authorList>
            <person name="Probst A.J."/>
            <person name="Ladd B."/>
            <person name="Jarett J.K."/>
            <person name="Geller-Mcgrath D.E."/>
            <person name="Sieber C.M."/>
            <person name="Emerson J.B."/>
            <person name="Anantharaman K."/>
            <person name="Thomas B.C."/>
            <person name="Malmstrom R."/>
            <person name="Stieglmeier M."/>
            <person name="Klingl A."/>
            <person name="Woyke T."/>
            <person name="Ryan C.M."/>
            <person name="Banfield J.F."/>
        </authorList>
    </citation>
    <scope>NUCLEOTIDE SEQUENCE [LARGE SCALE GENOMIC DNA]</scope>
    <source>
        <strain evidence="6">CG11_big_fil_rev_8_21_14_0_20_40_15</strain>
    </source>
</reference>
<evidence type="ECO:0000256" key="3">
    <source>
        <dbReference type="ARBA" id="ARBA00022833"/>
    </source>
</evidence>
<dbReference type="PANTHER" id="PTHR33823">
    <property type="entry name" value="RNA POLYMERASE-BINDING TRANSCRIPTION FACTOR DKSA-RELATED"/>
    <property type="match status" value="1"/>
</dbReference>
<dbReference type="InterPro" id="IPR000962">
    <property type="entry name" value="Znf_DskA_TraR"/>
</dbReference>
<evidence type="ECO:0000313" key="7">
    <source>
        <dbReference type="Proteomes" id="UP000229317"/>
    </source>
</evidence>
<evidence type="ECO:0000256" key="4">
    <source>
        <dbReference type="PROSITE-ProRule" id="PRU00510"/>
    </source>
</evidence>
<keyword evidence="3" id="KW-0862">Zinc</keyword>
<dbReference type="PROSITE" id="PS51128">
    <property type="entry name" value="ZF_DKSA_2"/>
    <property type="match status" value="1"/>
</dbReference>
<comment type="caution">
    <text evidence="6">The sequence shown here is derived from an EMBL/GenBank/DDBJ whole genome shotgun (WGS) entry which is preliminary data.</text>
</comment>
<dbReference type="AlphaFoldDB" id="A0A2H0KU79"/>
<dbReference type="Gene3D" id="1.20.120.910">
    <property type="entry name" value="DksA, coiled-coil domain"/>
    <property type="match status" value="1"/>
</dbReference>
<dbReference type="Proteomes" id="UP000229317">
    <property type="component" value="Unassembled WGS sequence"/>
</dbReference>
<dbReference type="Pfam" id="PF01258">
    <property type="entry name" value="zf-dskA_traR"/>
    <property type="match status" value="1"/>
</dbReference>
<keyword evidence="2" id="KW-0863">Zinc-finger</keyword>
<dbReference type="EMBL" id="PCVO01000001">
    <property type="protein sequence ID" value="PIQ75657.1"/>
    <property type="molecule type" value="Genomic_DNA"/>
</dbReference>
<feature type="zinc finger region" description="dksA C4-type" evidence="4">
    <location>
        <begin position="90"/>
        <end position="114"/>
    </location>
</feature>
<proteinExistence type="predicted"/>
<evidence type="ECO:0000256" key="1">
    <source>
        <dbReference type="ARBA" id="ARBA00022723"/>
    </source>
</evidence>
<dbReference type="GO" id="GO:0008270">
    <property type="term" value="F:zinc ion binding"/>
    <property type="evidence" value="ECO:0007669"/>
    <property type="project" value="UniProtKB-KW"/>
</dbReference>
<evidence type="ECO:0000259" key="5">
    <source>
        <dbReference type="Pfam" id="PF01258"/>
    </source>
</evidence>
<sequence>MGKNGLSKKRLEAIKMILTARQQVIQEDLVQAKKGLLGECLAEPNHSKTHIADSNGGPSIYQARVTNLEKCLWKIDEAFENLENGSYGICKNCGDPISSERLKIVPFTQSHVECKL</sequence>
<dbReference type="SUPFAM" id="SSF57716">
    <property type="entry name" value="Glucocorticoid receptor-like (DNA-binding domain)"/>
    <property type="match status" value="1"/>
</dbReference>
<gene>
    <name evidence="6" type="ORF">COV84_00150</name>
</gene>
<name>A0A2H0KU79_9BACT</name>
<dbReference type="PANTHER" id="PTHR33823:SF4">
    <property type="entry name" value="GENERAL STRESS PROTEIN 16O"/>
    <property type="match status" value="1"/>
</dbReference>
<organism evidence="6 7">
    <name type="scientific">Candidatus Portnoybacteria bacterium CG11_big_fil_rev_8_21_14_0_20_40_15</name>
    <dbReference type="NCBI Taxonomy" id="1974817"/>
    <lineage>
        <taxon>Bacteria</taxon>
        <taxon>Candidatus Portnoyibacteriota</taxon>
    </lineage>
</organism>